<evidence type="ECO:0000256" key="2">
    <source>
        <dbReference type="ARBA" id="ARBA00022737"/>
    </source>
</evidence>
<dbReference type="PANTHER" id="PTHR45712">
    <property type="entry name" value="AGAP008170-PA"/>
    <property type="match status" value="1"/>
</dbReference>
<proteinExistence type="predicted"/>
<dbReference type="InterPro" id="IPR050333">
    <property type="entry name" value="SLRP"/>
</dbReference>
<feature type="transmembrane region" description="Helical" evidence="3">
    <location>
        <begin position="374"/>
        <end position="395"/>
    </location>
</feature>
<reference evidence="5" key="2">
    <citation type="submission" date="2016-06" db="UniProtKB">
        <authorList>
            <consortium name="WormBaseParasite"/>
        </authorList>
    </citation>
    <scope>IDENTIFICATION</scope>
</reference>
<keyword evidence="3" id="KW-0812">Transmembrane</keyword>
<dbReference type="Gene3D" id="3.80.10.10">
    <property type="entry name" value="Ribonuclease Inhibitor"/>
    <property type="match status" value="3"/>
</dbReference>
<dbReference type="SUPFAM" id="SSF52058">
    <property type="entry name" value="L domain-like"/>
    <property type="match status" value="1"/>
</dbReference>
<reference evidence="4" key="1">
    <citation type="submission" date="2014-05" db="EMBL/GenBank/DDBJ databases">
        <title>The genome and life-stage specific transcriptomes of Globodera pallida elucidate key aspects of plant parasitism by a cyst nematode.</title>
        <authorList>
            <person name="Cotton J.A."/>
            <person name="Lilley C.J."/>
            <person name="Jones L.M."/>
            <person name="Kikuchi T."/>
            <person name="Reid A.J."/>
            <person name="Thorpe P."/>
            <person name="Tsai I.J."/>
            <person name="Beasley H."/>
            <person name="Blok V."/>
            <person name="Cock P.J.A."/>
            <person name="Van den Akker S.E."/>
            <person name="Holroyd N."/>
            <person name="Hunt M."/>
            <person name="Mantelin S."/>
            <person name="Naghra H."/>
            <person name="Pain A."/>
            <person name="Palomares-Rius J.E."/>
            <person name="Zarowiecki M."/>
            <person name="Berriman M."/>
            <person name="Jones J.T."/>
            <person name="Urwin P.E."/>
        </authorList>
    </citation>
    <scope>NUCLEOTIDE SEQUENCE [LARGE SCALE GENOMIC DNA]</scope>
    <source>
        <strain evidence="4">Lindley</strain>
    </source>
</reference>
<dbReference type="InterPro" id="IPR001611">
    <property type="entry name" value="Leu-rich_rpt"/>
</dbReference>
<sequence>MTVMTQQRKKWTTKTGMRANGRRRIVQSFAPGLRNNKFAIAIRMVAKVSFCDKILPGKETNVLSLDLSSNLISDIQPGTFNQFTKLQVLMLTHNKLDSQQISVDVFTPGLGKSLHHLYLDYNFITTLDEGVFGNLSKLKKLVLDGNREIQLLRGVFTNAFDVLEVLSLDKCGIKELDEDIFANLTSLRALSLSGNPLDRIPLALSPLHSLTHFAMSSTNLKELKEGAFQTTVPGLEKLYMRKMKYLWKIGTNAFTGLKKLKFLDFGYSTKLQLLEANVFGLDPPRNFSELNLQQCNLSTLSAEIMSPIYWKSMDVIKLEGNPFWLLDMKNVMRIIYRTDEPTCKYPSDLEGLSLYDANKLNDLCEPTPSSTGKFSVFLICMIISASLVAVGFVYARRRYKAKYGWDVHFSRFVGGSSAFPRANQMGIFDDGVEENEAEETAAASGGR</sequence>
<name>A0A183CPP9_GLOPA</name>
<keyword evidence="3" id="KW-0472">Membrane</keyword>
<dbReference type="InterPro" id="IPR032675">
    <property type="entry name" value="LRR_dom_sf"/>
</dbReference>
<dbReference type="InterPro" id="IPR003591">
    <property type="entry name" value="Leu-rich_rpt_typical-subtyp"/>
</dbReference>
<dbReference type="WBParaSite" id="GPLIN_001485700">
    <property type="protein sequence ID" value="GPLIN_001485700"/>
    <property type="gene ID" value="GPLIN_001485700"/>
</dbReference>
<evidence type="ECO:0000256" key="3">
    <source>
        <dbReference type="SAM" id="Phobius"/>
    </source>
</evidence>
<keyword evidence="3" id="KW-1133">Transmembrane helix</keyword>
<evidence type="ECO:0000313" key="5">
    <source>
        <dbReference type="WBParaSite" id="GPLIN_001485700"/>
    </source>
</evidence>
<accession>A0A183CPP9</accession>
<dbReference type="Proteomes" id="UP000050741">
    <property type="component" value="Unassembled WGS sequence"/>
</dbReference>
<keyword evidence="4" id="KW-1185">Reference proteome</keyword>
<organism evidence="4 5">
    <name type="scientific">Globodera pallida</name>
    <name type="common">Potato cyst nematode worm</name>
    <name type="synonym">Heterodera pallida</name>
    <dbReference type="NCBI Taxonomy" id="36090"/>
    <lineage>
        <taxon>Eukaryota</taxon>
        <taxon>Metazoa</taxon>
        <taxon>Ecdysozoa</taxon>
        <taxon>Nematoda</taxon>
        <taxon>Chromadorea</taxon>
        <taxon>Rhabditida</taxon>
        <taxon>Tylenchina</taxon>
        <taxon>Tylenchomorpha</taxon>
        <taxon>Tylenchoidea</taxon>
        <taxon>Heteroderidae</taxon>
        <taxon>Heteroderinae</taxon>
        <taxon>Globodera</taxon>
    </lineage>
</organism>
<keyword evidence="1" id="KW-0433">Leucine-rich repeat</keyword>
<evidence type="ECO:0000256" key="1">
    <source>
        <dbReference type="ARBA" id="ARBA00022614"/>
    </source>
</evidence>
<dbReference type="Pfam" id="PF13855">
    <property type="entry name" value="LRR_8"/>
    <property type="match status" value="3"/>
</dbReference>
<protein>
    <submittedName>
        <fullName evidence="5">LRRCT domain-containing protein</fullName>
    </submittedName>
</protein>
<dbReference type="SMART" id="SM00369">
    <property type="entry name" value="LRR_TYP"/>
    <property type="match status" value="7"/>
</dbReference>
<dbReference type="PANTHER" id="PTHR45712:SF28">
    <property type="entry name" value="LEUCINE-RICH REPEAT-CONTAINING PROTEIN 70-LIKE"/>
    <property type="match status" value="1"/>
</dbReference>
<keyword evidence="2" id="KW-0677">Repeat</keyword>
<dbReference type="AlphaFoldDB" id="A0A183CPP9"/>
<evidence type="ECO:0000313" key="4">
    <source>
        <dbReference type="Proteomes" id="UP000050741"/>
    </source>
</evidence>
<dbReference type="PROSITE" id="PS51450">
    <property type="entry name" value="LRR"/>
    <property type="match status" value="1"/>
</dbReference>